<dbReference type="PANTHER" id="PTHR11895">
    <property type="entry name" value="TRANSAMIDASE"/>
    <property type="match status" value="1"/>
</dbReference>
<gene>
    <name evidence="3" type="ORF">GCM10023353_05390</name>
</gene>
<dbReference type="InterPro" id="IPR000120">
    <property type="entry name" value="Amidase"/>
</dbReference>
<evidence type="ECO:0000256" key="1">
    <source>
        <dbReference type="SAM" id="MobiDB-lite"/>
    </source>
</evidence>
<proteinExistence type="predicted"/>
<keyword evidence="4" id="KW-1185">Reference proteome</keyword>
<dbReference type="SUPFAM" id="SSF75304">
    <property type="entry name" value="Amidase signature (AS) enzymes"/>
    <property type="match status" value="1"/>
</dbReference>
<dbReference type="InterPro" id="IPR036928">
    <property type="entry name" value="AS_sf"/>
</dbReference>
<accession>A0ABP9C862</accession>
<protein>
    <submittedName>
        <fullName evidence="3">Amidase</fullName>
    </submittedName>
</protein>
<dbReference type="Pfam" id="PF01425">
    <property type="entry name" value="Amidase"/>
    <property type="match status" value="1"/>
</dbReference>
<sequence length="458" mass="47014">MSLRELATALARKEVTVTAHVEQVLRALDGLSGTPWENLVPARRDDAALAEAALLDTEIAADRWRSPLHGVAVAVKDNIDVAGLPTRCGSAALEDAPPADRDADIVARLREAGAIVVAKSHLHEFAYGCTGEENADGPSAHPHDPARITGGSSSGSAALVARKTVPLAVGTDTGCSVRTPAALCGVVGFKPGISALPTRGAFPLSTTLDHIGLLTGDVVDAGLAWGAIPGVARTPWPVAGMRVGRLRGAVFETHDPVITDAVDRACAALTGAGAEVVDVELPHAAELSAAYPVIVGSEAYETHTDPQGVLPDAAIERYTPGVAGRVRAQAGRPAVDYLRALRSVRRMRGEALHTLHRERGLSGLICATTPIRATRLGQDTTTQADGRPGLSVRSELLRMCVPFNLLGIPAVSVPAPDAPGLPAGIQLAGLGVPPGGERIPGTHPAEAIALGLGLAVGG</sequence>
<name>A0ABP9C862_9ACTN</name>
<evidence type="ECO:0000313" key="4">
    <source>
        <dbReference type="Proteomes" id="UP001500839"/>
    </source>
</evidence>
<dbReference type="PANTHER" id="PTHR11895:SF176">
    <property type="entry name" value="AMIDASE AMID-RELATED"/>
    <property type="match status" value="1"/>
</dbReference>
<dbReference type="PROSITE" id="PS00571">
    <property type="entry name" value="AMIDASES"/>
    <property type="match status" value="1"/>
</dbReference>
<dbReference type="RefSeq" id="WP_200171059.1">
    <property type="nucleotide sequence ID" value="NZ_BAABKQ010000001.1"/>
</dbReference>
<evidence type="ECO:0000313" key="3">
    <source>
        <dbReference type="EMBL" id="GAA4805435.1"/>
    </source>
</evidence>
<reference evidence="4" key="1">
    <citation type="journal article" date="2019" name="Int. J. Syst. Evol. Microbiol.">
        <title>The Global Catalogue of Microorganisms (GCM) 10K type strain sequencing project: providing services to taxonomists for standard genome sequencing and annotation.</title>
        <authorList>
            <consortium name="The Broad Institute Genomics Platform"/>
            <consortium name="The Broad Institute Genome Sequencing Center for Infectious Disease"/>
            <person name="Wu L."/>
            <person name="Ma J."/>
        </authorList>
    </citation>
    <scope>NUCLEOTIDE SEQUENCE [LARGE SCALE GENOMIC DNA]</scope>
    <source>
        <strain evidence="4">JCM 18542</strain>
    </source>
</reference>
<dbReference type="Gene3D" id="3.90.1300.10">
    <property type="entry name" value="Amidase signature (AS) domain"/>
    <property type="match status" value="1"/>
</dbReference>
<comment type="caution">
    <text evidence="3">The sequence shown here is derived from an EMBL/GenBank/DDBJ whole genome shotgun (WGS) entry which is preliminary data.</text>
</comment>
<dbReference type="EMBL" id="BAABKQ010000001">
    <property type="protein sequence ID" value="GAA4805435.1"/>
    <property type="molecule type" value="Genomic_DNA"/>
</dbReference>
<evidence type="ECO:0000259" key="2">
    <source>
        <dbReference type="Pfam" id="PF01425"/>
    </source>
</evidence>
<dbReference type="InterPro" id="IPR020556">
    <property type="entry name" value="Amidase_CS"/>
</dbReference>
<organism evidence="3 4">
    <name type="scientific">Tomitella cavernea</name>
    <dbReference type="NCBI Taxonomy" id="1387982"/>
    <lineage>
        <taxon>Bacteria</taxon>
        <taxon>Bacillati</taxon>
        <taxon>Actinomycetota</taxon>
        <taxon>Actinomycetes</taxon>
        <taxon>Mycobacteriales</taxon>
        <taxon>Tomitella</taxon>
    </lineage>
</organism>
<feature type="region of interest" description="Disordered" evidence="1">
    <location>
        <begin position="133"/>
        <end position="154"/>
    </location>
</feature>
<dbReference type="Proteomes" id="UP001500839">
    <property type="component" value="Unassembled WGS sequence"/>
</dbReference>
<feature type="domain" description="Amidase" evidence="2">
    <location>
        <begin position="46"/>
        <end position="429"/>
    </location>
</feature>
<dbReference type="InterPro" id="IPR023631">
    <property type="entry name" value="Amidase_dom"/>
</dbReference>